<keyword evidence="3" id="KW-0326">Glycosidase</keyword>
<keyword evidence="2" id="KW-0378">Hydrolase</keyword>
<dbReference type="InterPro" id="IPR013783">
    <property type="entry name" value="Ig-like_fold"/>
</dbReference>
<dbReference type="RefSeq" id="WP_304601832.1">
    <property type="nucleotide sequence ID" value="NZ_JAUQYP010000001.1"/>
</dbReference>
<dbReference type="Pfam" id="PF02922">
    <property type="entry name" value="CBM_48"/>
    <property type="match status" value="1"/>
</dbReference>
<comment type="similarity">
    <text evidence="1">Belongs to the glycosyl hydrolase 13 family.</text>
</comment>
<dbReference type="CDD" id="cd02856">
    <property type="entry name" value="E_set_GDE_Isoamylase_N"/>
    <property type="match status" value="1"/>
</dbReference>
<keyword evidence="7" id="KW-1185">Reference proteome</keyword>
<feature type="region of interest" description="Disordered" evidence="4">
    <location>
        <begin position="123"/>
        <end position="144"/>
    </location>
</feature>
<dbReference type="Proteomes" id="UP001232536">
    <property type="component" value="Unassembled WGS sequence"/>
</dbReference>
<reference evidence="6 7" key="1">
    <citation type="submission" date="2023-07" db="EMBL/GenBank/DDBJ databases">
        <title>Description of novel actinomycetes strains, isolated from tidal flat sediment.</title>
        <authorList>
            <person name="Lu C."/>
        </authorList>
    </citation>
    <scope>NUCLEOTIDE SEQUENCE [LARGE SCALE GENOMIC DNA]</scope>
    <source>
        <strain evidence="6 7">SYSU T00b441</strain>
    </source>
</reference>
<feature type="compositionally biased region" description="Basic and acidic residues" evidence="4">
    <location>
        <begin position="507"/>
        <end position="517"/>
    </location>
</feature>
<evidence type="ECO:0000259" key="5">
    <source>
        <dbReference type="SMART" id="SM00642"/>
    </source>
</evidence>
<feature type="domain" description="Glycosyl hydrolase family 13 catalytic" evidence="5">
    <location>
        <begin position="172"/>
        <end position="607"/>
    </location>
</feature>
<dbReference type="CDD" id="cd11326">
    <property type="entry name" value="AmyAc_Glg_debranch"/>
    <property type="match status" value="1"/>
</dbReference>
<evidence type="ECO:0000256" key="4">
    <source>
        <dbReference type="SAM" id="MobiDB-lite"/>
    </source>
</evidence>
<evidence type="ECO:0000313" key="6">
    <source>
        <dbReference type="EMBL" id="MDO8108249.1"/>
    </source>
</evidence>
<evidence type="ECO:0000313" key="7">
    <source>
        <dbReference type="Proteomes" id="UP001232536"/>
    </source>
</evidence>
<dbReference type="InterPro" id="IPR044505">
    <property type="entry name" value="GlgX_Isoamylase_N_E_set"/>
</dbReference>
<evidence type="ECO:0000256" key="3">
    <source>
        <dbReference type="ARBA" id="ARBA00023295"/>
    </source>
</evidence>
<dbReference type="Gene3D" id="3.20.20.80">
    <property type="entry name" value="Glycosidases"/>
    <property type="match status" value="1"/>
</dbReference>
<dbReference type="InterPro" id="IPR011837">
    <property type="entry name" value="Glycogen_debranch_GlgX"/>
</dbReference>
<evidence type="ECO:0000256" key="2">
    <source>
        <dbReference type="ARBA" id="ARBA00022801"/>
    </source>
</evidence>
<dbReference type="EMBL" id="JAUQYP010000001">
    <property type="protein sequence ID" value="MDO8108249.1"/>
    <property type="molecule type" value="Genomic_DNA"/>
</dbReference>
<dbReference type="InterPro" id="IPR014756">
    <property type="entry name" value="Ig_E-set"/>
</dbReference>
<dbReference type="SUPFAM" id="SSF51445">
    <property type="entry name" value="(Trans)glycosidases"/>
    <property type="match status" value="1"/>
</dbReference>
<dbReference type="InterPro" id="IPR006047">
    <property type="entry name" value="GH13_cat_dom"/>
</dbReference>
<dbReference type="Gene3D" id="2.60.40.10">
    <property type="entry name" value="Immunoglobulins"/>
    <property type="match status" value="1"/>
</dbReference>
<evidence type="ECO:0000256" key="1">
    <source>
        <dbReference type="ARBA" id="ARBA00008061"/>
    </source>
</evidence>
<dbReference type="SMART" id="SM00642">
    <property type="entry name" value="Aamy"/>
    <property type="match status" value="1"/>
</dbReference>
<dbReference type="PANTHER" id="PTHR43002">
    <property type="entry name" value="GLYCOGEN DEBRANCHING ENZYME"/>
    <property type="match status" value="1"/>
</dbReference>
<dbReference type="InterPro" id="IPR004193">
    <property type="entry name" value="Glyco_hydro_13_N"/>
</dbReference>
<proteinExistence type="inferred from homology"/>
<feature type="region of interest" description="Disordered" evidence="4">
    <location>
        <begin position="504"/>
        <end position="524"/>
    </location>
</feature>
<sequence>MRHDDTGYGNLRRLGVHPVGDGIDVAVLASHADAVELCLLDPDPHAADGWAERRVPLSGPTYGVWHAHVPGVGPGQRYGFRAHGRWDPAAGLRYNPAKLLVDPYGRGLDGLERLSAPRSERYGHLVDDGHQPADGLRTRDDTDSRAVVPHSVVVADPGVAPDTRPRVPMSHTVVYEAHVRGLTRRMTTLPAELRGTYAGLGHPATVAHLTGLGVTTLELLPIQAIATEPWLVREGRGNYWGYNTLGYFAPHPSYATQAAQDAGPDAVLSEVRDAVQALHAAGIEVVLDVVYNHTCEGGTDGPHLSWRGLDPTVYYLHDGSTPARFADITGCGNSLDFRRPRVVQLTLDSLRWWAERVGVDGFRFDLMVTLGRDADGFTPNHPFLTALQTDPVLCDRKMIAEPWDLGPGGWRTGGFPAPHSEWNDRFRNAVRSFWLADPAAAAHGRPGHGVRDLATRLAGSADLFGHSDPPLLRGVVASVNYVTAHDGFTMADLVAYEHKHNLANGEQNRDGTDDNRSWNHGIEGPVAEQGPGLEILPLRRRSIRNLLGTLLLSAGVPMLTAGDELGRTQHGNNNAYNQDTEISWLDWELSPWRQNLLATTRHLIRLRRELPALTTAAFYRGRPFDGCPDDRPDLLWRTAEGAAVLTEHWQDPATRTLQMIRTACDGSAVLLVVNGALDPVPVTLADGAAGDWTLEWESGAEHPDELDGDPQVVPPGTVVETDALSLRLYSARAGGAPDAQVSEPGDPR</sequence>
<comment type="caution">
    <text evidence="6">The sequence shown here is derived from an EMBL/GenBank/DDBJ whole genome shotgun (WGS) entry which is preliminary data.</text>
</comment>
<organism evidence="6 7">
    <name type="scientific">Actinotalea lenta</name>
    <dbReference type="NCBI Taxonomy" id="3064654"/>
    <lineage>
        <taxon>Bacteria</taxon>
        <taxon>Bacillati</taxon>
        <taxon>Actinomycetota</taxon>
        <taxon>Actinomycetes</taxon>
        <taxon>Micrococcales</taxon>
        <taxon>Cellulomonadaceae</taxon>
        <taxon>Actinotalea</taxon>
    </lineage>
</organism>
<dbReference type="InterPro" id="IPR017853">
    <property type="entry name" value="GH"/>
</dbReference>
<protein>
    <submittedName>
        <fullName evidence="6">Glycogen debranching protein GlgX</fullName>
    </submittedName>
</protein>
<dbReference type="SUPFAM" id="SSF81296">
    <property type="entry name" value="E set domains"/>
    <property type="match status" value="1"/>
</dbReference>
<accession>A0ABT9DD46</accession>
<name>A0ABT9DD46_9CELL</name>
<dbReference type="NCBIfam" id="TIGR02100">
    <property type="entry name" value="glgX_debranch"/>
    <property type="match status" value="1"/>
</dbReference>
<gene>
    <name evidence="6" type="primary">glgX</name>
    <name evidence="6" type="ORF">Q6348_13695</name>
</gene>
<dbReference type="SUPFAM" id="SSF51011">
    <property type="entry name" value="Glycosyl hydrolase domain"/>
    <property type="match status" value="1"/>
</dbReference>